<dbReference type="InParanoid" id="A0A0G4FZJ8"/>
<evidence type="ECO:0000256" key="1">
    <source>
        <dbReference type="SAM" id="SignalP"/>
    </source>
</evidence>
<sequence length="222" mass="24940">MMRGFACLLALCVPLAHCGCLDKDDHPVSTLSELRNRTKEELDAIYLKGCIDDDFLLGPAYGEVIYSVLPSLAGDLYRELFGLAWEGSFMQKTRCKGEDFYFFFSLMNPLDGAKLAQSQITFFPAKAYIGRLPDEKAQLDDCEAYIYDYSISKTDCPDEVSLLGRQKYPFDNPPPMNMLIDESKIVGVDKDNRPVQLNRVFVKVLPGVLVPLQYEGLLGNPL</sequence>
<keyword evidence="3" id="KW-1185">Reference proteome</keyword>
<name>A0A0G4FZJ8_VITBC</name>
<dbReference type="VEuPathDB" id="CryptoDB:Vbra_16587"/>
<dbReference type="EMBL" id="CDMY01000531">
    <property type="protein sequence ID" value="CEM20953.1"/>
    <property type="molecule type" value="Genomic_DNA"/>
</dbReference>
<feature type="signal peptide" evidence="1">
    <location>
        <begin position="1"/>
        <end position="18"/>
    </location>
</feature>
<feature type="chain" id="PRO_5005189758" evidence="1">
    <location>
        <begin position="19"/>
        <end position="222"/>
    </location>
</feature>
<dbReference type="PhylomeDB" id="A0A0G4FZJ8"/>
<protein>
    <submittedName>
        <fullName evidence="2">Uncharacterized protein</fullName>
    </submittedName>
</protein>
<accession>A0A0G4FZJ8</accession>
<dbReference type="AlphaFoldDB" id="A0A0G4FZJ8"/>
<organism evidence="2 3">
    <name type="scientific">Vitrella brassicaformis (strain CCMP3155)</name>
    <dbReference type="NCBI Taxonomy" id="1169540"/>
    <lineage>
        <taxon>Eukaryota</taxon>
        <taxon>Sar</taxon>
        <taxon>Alveolata</taxon>
        <taxon>Colpodellida</taxon>
        <taxon>Vitrellaceae</taxon>
        <taxon>Vitrella</taxon>
    </lineage>
</organism>
<evidence type="ECO:0000313" key="2">
    <source>
        <dbReference type="EMBL" id="CEM20953.1"/>
    </source>
</evidence>
<evidence type="ECO:0000313" key="3">
    <source>
        <dbReference type="Proteomes" id="UP000041254"/>
    </source>
</evidence>
<dbReference type="Proteomes" id="UP000041254">
    <property type="component" value="Unassembled WGS sequence"/>
</dbReference>
<reference evidence="2 3" key="1">
    <citation type="submission" date="2014-11" db="EMBL/GenBank/DDBJ databases">
        <authorList>
            <person name="Zhu J."/>
            <person name="Qi W."/>
            <person name="Song R."/>
        </authorList>
    </citation>
    <scope>NUCLEOTIDE SEQUENCE [LARGE SCALE GENOMIC DNA]</scope>
</reference>
<keyword evidence="1" id="KW-0732">Signal</keyword>
<proteinExistence type="predicted"/>
<gene>
    <name evidence="2" type="ORF">Vbra_16587</name>
</gene>